<feature type="domain" description="Band 7" evidence="6">
    <location>
        <begin position="151"/>
        <end position="310"/>
    </location>
</feature>
<dbReference type="WBParaSite" id="PSAMB.scaffold792size41295.g8922.t1">
    <property type="protein sequence ID" value="PSAMB.scaffold792size41295.g8922.t1"/>
    <property type="gene ID" value="PSAMB.scaffold792size41295.g8922"/>
</dbReference>
<keyword evidence="3 5" id="KW-0472">Membrane</keyword>
<protein>
    <submittedName>
        <fullName evidence="8">Band 7 domain-containing protein</fullName>
    </submittedName>
</protein>
<dbReference type="PANTHER" id="PTHR10264">
    <property type="entry name" value="BAND 7 PROTEIN-RELATED"/>
    <property type="match status" value="1"/>
</dbReference>
<dbReference type="PANTHER" id="PTHR10264:SF66">
    <property type="entry name" value="BAND 7 DOMAIN-CONTAINING PROTEIN"/>
    <property type="match status" value="1"/>
</dbReference>
<dbReference type="InterPro" id="IPR043202">
    <property type="entry name" value="Band-7_stomatin-like"/>
</dbReference>
<dbReference type="Pfam" id="PF01145">
    <property type="entry name" value="Band_7"/>
    <property type="match status" value="1"/>
</dbReference>
<organism evidence="7 8">
    <name type="scientific">Plectus sambesii</name>
    <dbReference type="NCBI Taxonomy" id="2011161"/>
    <lineage>
        <taxon>Eukaryota</taxon>
        <taxon>Metazoa</taxon>
        <taxon>Ecdysozoa</taxon>
        <taxon>Nematoda</taxon>
        <taxon>Chromadorea</taxon>
        <taxon>Plectida</taxon>
        <taxon>Plectina</taxon>
        <taxon>Plectoidea</taxon>
        <taxon>Plectidae</taxon>
        <taxon>Plectus</taxon>
    </lineage>
</organism>
<evidence type="ECO:0000256" key="1">
    <source>
        <dbReference type="ARBA" id="ARBA00004370"/>
    </source>
</evidence>
<comment type="similarity">
    <text evidence="2">Belongs to the band 7/mec-2 family.</text>
</comment>
<reference evidence="8" key="1">
    <citation type="submission" date="2022-11" db="UniProtKB">
        <authorList>
            <consortium name="WormBaseParasite"/>
        </authorList>
    </citation>
    <scope>IDENTIFICATION</scope>
</reference>
<accession>A0A914XFU9</accession>
<evidence type="ECO:0000256" key="5">
    <source>
        <dbReference type="SAM" id="Phobius"/>
    </source>
</evidence>
<feature type="region of interest" description="Disordered" evidence="4">
    <location>
        <begin position="1"/>
        <end position="69"/>
    </location>
</feature>
<feature type="compositionally biased region" description="Basic and acidic residues" evidence="4">
    <location>
        <begin position="8"/>
        <end position="28"/>
    </location>
</feature>
<keyword evidence="5" id="KW-1133">Transmembrane helix</keyword>
<proteinExistence type="inferred from homology"/>
<name>A0A914XFU9_9BILA</name>
<feature type="transmembrane region" description="Helical" evidence="5">
    <location>
        <begin position="133"/>
        <end position="156"/>
    </location>
</feature>
<dbReference type="Gene3D" id="6.10.250.2090">
    <property type="match status" value="1"/>
</dbReference>
<dbReference type="GO" id="GO:0005886">
    <property type="term" value="C:plasma membrane"/>
    <property type="evidence" value="ECO:0007669"/>
    <property type="project" value="InterPro"/>
</dbReference>
<evidence type="ECO:0000259" key="6">
    <source>
        <dbReference type="SMART" id="SM00244"/>
    </source>
</evidence>
<keyword evidence="7" id="KW-1185">Reference proteome</keyword>
<keyword evidence="5" id="KW-0812">Transmembrane</keyword>
<dbReference type="Gene3D" id="3.30.479.30">
    <property type="entry name" value="Band 7 domain"/>
    <property type="match status" value="1"/>
</dbReference>
<dbReference type="PRINTS" id="PR00721">
    <property type="entry name" value="STOMATIN"/>
</dbReference>
<evidence type="ECO:0000256" key="2">
    <source>
        <dbReference type="ARBA" id="ARBA00008164"/>
    </source>
</evidence>
<dbReference type="Proteomes" id="UP000887566">
    <property type="component" value="Unplaced"/>
</dbReference>
<dbReference type="InterPro" id="IPR018080">
    <property type="entry name" value="Band_7/stomatin-like_CS"/>
</dbReference>
<comment type="subcellular location">
    <subcellularLocation>
        <location evidence="1">Membrane</location>
    </subcellularLocation>
</comment>
<dbReference type="FunFam" id="3.30.479.30:FF:000002">
    <property type="entry name" value="band 7 protein AGAP004871"/>
    <property type="match status" value="1"/>
</dbReference>
<dbReference type="InterPro" id="IPR001107">
    <property type="entry name" value="Band_7"/>
</dbReference>
<evidence type="ECO:0000256" key="3">
    <source>
        <dbReference type="ARBA" id="ARBA00023136"/>
    </source>
</evidence>
<dbReference type="SMART" id="SM00244">
    <property type="entry name" value="PHB"/>
    <property type="match status" value="1"/>
</dbReference>
<feature type="compositionally biased region" description="Polar residues" evidence="4">
    <location>
        <begin position="29"/>
        <end position="39"/>
    </location>
</feature>
<dbReference type="InterPro" id="IPR001972">
    <property type="entry name" value="Stomatin_HflK_fam"/>
</dbReference>
<feature type="compositionally biased region" description="Polar residues" evidence="4">
    <location>
        <begin position="54"/>
        <end position="69"/>
    </location>
</feature>
<dbReference type="SUPFAM" id="SSF117892">
    <property type="entry name" value="Band 7/SPFH domain"/>
    <property type="match status" value="1"/>
</dbReference>
<dbReference type="PROSITE" id="PS01270">
    <property type="entry name" value="BAND_7"/>
    <property type="match status" value="1"/>
</dbReference>
<sequence>MPHRPRPTSRERTMRRGHTMTERMRESEGTATPTITPSGSFDEWGQSPPDSRRSSFGNDPTDVLASSSPRSRVDFLELPTAEHAGMMEGELAPRKQDSVDRIPMRARSQSWLIRTRHLLTDERAPTPIISNSLLLLSVLCMILTFPFCLFFCLKVAKEYERAVVFRLGRLIPGGTKGPGLFFVMPCIDTLKMVDLRVLSFDVPPQEILSKDSVTVSVDAVIFFRVSNPVISVTNVNDAQFSTKLLAQTTLRNVLGTKTLSEMLSERDNIASVTEKVLDEGTDPWGVKVERVEVKDIRLPHVLLRSMAAEAEAARDARARIIAAEGEKNASAALTQAADMICQSTGAIQLRYLQTLVHISSQRNHTIVLPYPADLVRRYLNRK</sequence>
<evidence type="ECO:0000313" key="8">
    <source>
        <dbReference type="WBParaSite" id="PSAMB.scaffold792size41295.g8922.t1"/>
    </source>
</evidence>
<dbReference type="AlphaFoldDB" id="A0A914XFU9"/>
<dbReference type="InterPro" id="IPR036013">
    <property type="entry name" value="Band_7/SPFH_dom_sf"/>
</dbReference>
<evidence type="ECO:0000256" key="4">
    <source>
        <dbReference type="SAM" id="MobiDB-lite"/>
    </source>
</evidence>
<evidence type="ECO:0000313" key="7">
    <source>
        <dbReference type="Proteomes" id="UP000887566"/>
    </source>
</evidence>